<organism evidence="6 7">
    <name type="scientific">Butyricimonas hominis</name>
    <dbReference type="NCBI Taxonomy" id="2763032"/>
    <lineage>
        <taxon>Bacteria</taxon>
        <taxon>Pseudomonadati</taxon>
        <taxon>Bacteroidota</taxon>
        <taxon>Bacteroidia</taxon>
        <taxon>Bacteroidales</taxon>
        <taxon>Odoribacteraceae</taxon>
        <taxon>Butyricimonas</taxon>
    </lineage>
</organism>
<dbReference type="SMART" id="SM00369">
    <property type="entry name" value="LRR_TYP"/>
    <property type="match status" value="3"/>
</dbReference>
<dbReference type="PANTHER" id="PTHR48059:SF30">
    <property type="entry name" value="OS06G0587000 PROTEIN"/>
    <property type="match status" value="1"/>
</dbReference>
<comment type="caution">
    <text evidence="6">The sequence shown here is derived from an EMBL/GenBank/DDBJ whole genome shotgun (WGS) entry which is preliminary data.</text>
</comment>
<dbReference type="SUPFAM" id="SSF52058">
    <property type="entry name" value="L domain-like"/>
    <property type="match status" value="3"/>
</dbReference>
<feature type="domain" description="BACON" evidence="5">
    <location>
        <begin position="342"/>
        <end position="394"/>
    </location>
</feature>
<evidence type="ECO:0000259" key="5">
    <source>
        <dbReference type="Pfam" id="PF13004"/>
    </source>
</evidence>
<dbReference type="Proteomes" id="UP000646484">
    <property type="component" value="Unassembled WGS sequence"/>
</dbReference>
<proteinExistence type="predicted"/>
<dbReference type="Pfam" id="PF13004">
    <property type="entry name" value="BACON"/>
    <property type="match status" value="3"/>
</dbReference>
<gene>
    <name evidence="6" type="ORF">H8S64_12335</name>
</gene>
<dbReference type="InterPro" id="IPR024361">
    <property type="entry name" value="BACON"/>
</dbReference>
<dbReference type="Pfam" id="PF13306">
    <property type="entry name" value="LRR_5"/>
    <property type="match status" value="2"/>
</dbReference>
<sequence>MMKARIFKAFALLLWLGLWQTGCYPDKFDPEGDEVGPIATLDFSNPSVEFKAEAESRTVMVTTNYKTYRVDVPEEAATWCHVTSEGMTLTIAVDENPFNRERSATISVTVGKGSKELTKTVSVFQAGTLPQVKYSSSQLIFKQKGAVKEEVSISTNQDEWTYNAVGGDAAWFEVTRDGDKLQIVPKGDNPERATRKGYINLTSSSAATEVTATGLITVEQLGTDPALRLSENAFSLSADGGERRVRVVTNQPEWQLHTPPVDWYETRVEGDEVVVSVKKNTGGNARKSELTVATPNGKVYANLSLAQLGTAFSLEVSADTIAVDASESYTTLWVTTNAEEWTASVTGGADWCELMEDANTVTVYTKAYGNTTVARECAITFTAGSLQKTVRVIQLPDMTLMLNHDTLQMAPAGENRNVLVLTNQSSWTFAIDPEITGWCSAVASGNTLTVTATANNGSPRSGEIVVSVGEPGMKRNVVLTVTQEGGVSDRETLIAFYNATGGQNWINNANWCSDKPLSEWYGVTCNGDGRVIKLELDGNNLIGNIPSGLGKLSELQYLGLGLGEERNQLTGNIPPELGNLTNLQTLRLSSNALTGSIPKELSLLVKLEYLELCDNRLSGEIPVELGLLTELTNLFLHMNQLTGNIPAELGNLQKLERLFLMYNQLTGNIPKEFGKLITLSVLALHDNNLSGNIPEELGNLTGLYSLLLHNNQLTGIVPASLGNITGLGKLVLYGNRLTGVFPEEIKRLPNWNTFNADVYIYPQQEGYGFSQGGGSTVVDDVCCVSSGKNIVSVNVSSGGIPSVDIPSEYSWLKCISSLDGEVSTLQFSVDTNTTRDYRKGLITVRENGTARTIGVYQGVGDSLYIHVKTPGALRELVGKERMTTTCGVKLSGTLGQDDYDAMKYSMTKLTSIDMEEVEDTSIPARAFHGKSAFRYIVLPSRLEEIGDNAFYDCGFKGELKLPGSVTKIGYAAFQSCNNFTGTLELPDGLKEVGEYAFAQCTGLRGDLILPDGIEVISRRAFYGNYFDGKLVLPATCVEIGESAFNGCESLTGDVIIPDGVRIIGKEAFNYCKKITGVTLSAALEEIGESAFDHCIQLAGNLVVPSNVKSIGDKAFADCAFEGALTLPYGLETIGMEAFRACSFTGQLSLPSTLTRIGKGAFSSCSGFTGNLIVPNGIKVIEASVFSDCRGFNGALTLPSGLEEIGDNAFWNCKSLSGALVLPASLRMIGENAFSYCDAFTGNLTIPEGVTTVKSYAFACKSIGNTIILPSTLVSLGYQAFYGMPDIKYVRCNRAEPLVLSLSPFANASECTLIVPKGSLETYKAANKWNEFAVIEEE</sequence>
<dbReference type="PROSITE" id="PS51450">
    <property type="entry name" value="LRR"/>
    <property type="match status" value="1"/>
</dbReference>
<dbReference type="RefSeq" id="WP_186976320.1">
    <property type="nucleotide sequence ID" value="NZ_JACOOH010000005.1"/>
</dbReference>
<keyword evidence="7" id="KW-1185">Reference proteome</keyword>
<evidence type="ECO:0000256" key="4">
    <source>
        <dbReference type="SAM" id="SignalP"/>
    </source>
</evidence>
<feature type="domain" description="BACON" evidence="5">
    <location>
        <begin position="74"/>
        <end position="126"/>
    </location>
</feature>
<evidence type="ECO:0000256" key="1">
    <source>
        <dbReference type="ARBA" id="ARBA00004196"/>
    </source>
</evidence>
<dbReference type="InterPro" id="IPR001611">
    <property type="entry name" value="Leu-rich_rpt"/>
</dbReference>
<keyword evidence="3" id="KW-0677">Repeat</keyword>
<dbReference type="InterPro" id="IPR003591">
    <property type="entry name" value="Leu-rich_rpt_typical-subtyp"/>
</dbReference>
<dbReference type="Gene3D" id="3.80.10.10">
    <property type="entry name" value="Ribonuclease Inhibitor"/>
    <property type="match status" value="7"/>
</dbReference>
<dbReference type="InterPro" id="IPR013783">
    <property type="entry name" value="Ig-like_fold"/>
</dbReference>
<dbReference type="InterPro" id="IPR032675">
    <property type="entry name" value="LRR_dom_sf"/>
</dbReference>
<dbReference type="EMBL" id="JACOOH010000005">
    <property type="protein sequence ID" value="MBC5621887.1"/>
    <property type="molecule type" value="Genomic_DNA"/>
</dbReference>
<evidence type="ECO:0000256" key="2">
    <source>
        <dbReference type="ARBA" id="ARBA00022614"/>
    </source>
</evidence>
<keyword evidence="4" id="KW-0732">Signal</keyword>
<evidence type="ECO:0000313" key="6">
    <source>
        <dbReference type="EMBL" id="MBC5621887.1"/>
    </source>
</evidence>
<dbReference type="PANTHER" id="PTHR48059">
    <property type="entry name" value="POLYGALACTURONASE INHIBITOR 1"/>
    <property type="match status" value="1"/>
</dbReference>
<name>A0ABR7D1S7_9BACT</name>
<dbReference type="InterPro" id="IPR026906">
    <property type="entry name" value="LRR_5"/>
</dbReference>
<protein>
    <submittedName>
        <fullName evidence="6">Leucine-rich repeat protein</fullName>
    </submittedName>
</protein>
<evidence type="ECO:0000313" key="7">
    <source>
        <dbReference type="Proteomes" id="UP000646484"/>
    </source>
</evidence>
<dbReference type="Gene3D" id="2.60.40.10">
    <property type="entry name" value="Immunoglobulins"/>
    <property type="match status" value="4"/>
</dbReference>
<dbReference type="CDD" id="cd14948">
    <property type="entry name" value="BACON"/>
    <property type="match status" value="3"/>
</dbReference>
<accession>A0ABR7D1S7</accession>
<comment type="subcellular location">
    <subcellularLocation>
        <location evidence="1">Cell envelope</location>
    </subcellularLocation>
</comment>
<feature type="signal peptide" evidence="4">
    <location>
        <begin position="1"/>
        <end position="24"/>
    </location>
</feature>
<dbReference type="InterPro" id="IPR051848">
    <property type="entry name" value="PGIP"/>
</dbReference>
<dbReference type="Pfam" id="PF00560">
    <property type="entry name" value="LRR_1"/>
    <property type="match status" value="4"/>
</dbReference>
<feature type="domain" description="BACON" evidence="5">
    <location>
        <begin position="437"/>
        <end position="484"/>
    </location>
</feature>
<reference evidence="6 7" key="1">
    <citation type="submission" date="2020-08" db="EMBL/GenBank/DDBJ databases">
        <title>Genome public.</title>
        <authorList>
            <person name="Liu C."/>
            <person name="Sun Q."/>
        </authorList>
    </citation>
    <scope>NUCLEOTIDE SEQUENCE [LARGE SCALE GENOMIC DNA]</scope>
    <source>
        <strain evidence="6 7">NSJ-56</strain>
    </source>
</reference>
<feature type="chain" id="PRO_5047405804" evidence="4">
    <location>
        <begin position="25"/>
        <end position="1337"/>
    </location>
</feature>
<keyword evidence="2" id="KW-0433">Leucine-rich repeat</keyword>
<evidence type="ECO:0000256" key="3">
    <source>
        <dbReference type="ARBA" id="ARBA00022737"/>
    </source>
</evidence>